<keyword evidence="4" id="KW-0694">RNA-binding</keyword>
<evidence type="ECO:0000256" key="5">
    <source>
        <dbReference type="SAM" id="MobiDB-lite"/>
    </source>
</evidence>
<keyword evidence="3 4" id="KW-0687">Ribonucleoprotein</keyword>
<protein>
    <recommendedName>
        <fullName evidence="4">Large ribosomal subunit protein uL15</fullName>
    </recommendedName>
</protein>
<dbReference type="NCBIfam" id="TIGR01071">
    <property type="entry name" value="rplO_bact"/>
    <property type="match status" value="1"/>
</dbReference>
<dbReference type="PANTHER" id="PTHR12934">
    <property type="entry name" value="50S RIBOSOMAL PROTEIN L15"/>
    <property type="match status" value="1"/>
</dbReference>
<gene>
    <name evidence="4" type="primary">rplO</name>
    <name evidence="7" type="ORF">SAMN02745216_04305</name>
</gene>
<dbReference type="PANTHER" id="PTHR12934:SF11">
    <property type="entry name" value="LARGE RIBOSOMAL SUBUNIT PROTEIN UL15M"/>
    <property type="match status" value="1"/>
</dbReference>
<evidence type="ECO:0000256" key="3">
    <source>
        <dbReference type="ARBA" id="ARBA00023274"/>
    </source>
</evidence>
<feature type="region of interest" description="Disordered" evidence="5">
    <location>
        <begin position="1"/>
        <end position="58"/>
    </location>
</feature>
<dbReference type="InterPro" id="IPR030878">
    <property type="entry name" value="Ribosomal_uL15"/>
</dbReference>
<evidence type="ECO:0000256" key="2">
    <source>
        <dbReference type="ARBA" id="ARBA00022980"/>
    </source>
</evidence>
<evidence type="ECO:0000256" key="1">
    <source>
        <dbReference type="ARBA" id="ARBA00007320"/>
    </source>
</evidence>
<evidence type="ECO:0000256" key="4">
    <source>
        <dbReference type="HAMAP-Rule" id="MF_01341"/>
    </source>
</evidence>
<comment type="subunit">
    <text evidence="4">Part of the 50S ribosomal subunit.</text>
</comment>
<organism evidence="7 8">
    <name type="scientific">Desulfatibacillum alkenivorans DSM 16219</name>
    <dbReference type="NCBI Taxonomy" id="1121393"/>
    <lineage>
        <taxon>Bacteria</taxon>
        <taxon>Pseudomonadati</taxon>
        <taxon>Thermodesulfobacteriota</taxon>
        <taxon>Desulfobacteria</taxon>
        <taxon>Desulfobacterales</taxon>
        <taxon>Desulfatibacillaceae</taxon>
        <taxon>Desulfatibacillum</taxon>
    </lineage>
</organism>
<dbReference type="Gene3D" id="3.100.10.10">
    <property type="match status" value="1"/>
</dbReference>
<dbReference type="GO" id="GO:0006412">
    <property type="term" value="P:translation"/>
    <property type="evidence" value="ECO:0007669"/>
    <property type="project" value="UniProtKB-UniRule"/>
</dbReference>
<feature type="compositionally biased region" description="Gly residues" evidence="5">
    <location>
        <begin position="42"/>
        <end position="52"/>
    </location>
</feature>
<dbReference type="InterPro" id="IPR036227">
    <property type="entry name" value="Ribosomal_uL15/eL18_sf"/>
</dbReference>
<proteinExistence type="inferred from homology"/>
<feature type="domain" description="Large ribosomal subunit protein uL15/eL18" evidence="6">
    <location>
        <begin position="77"/>
        <end position="144"/>
    </location>
</feature>
<dbReference type="GO" id="GO:0003735">
    <property type="term" value="F:structural constituent of ribosome"/>
    <property type="evidence" value="ECO:0007669"/>
    <property type="project" value="InterPro"/>
</dbReference>
<evidence type="ECO:0000313" key="7">
    <source>
        <dbReference type="EMBL" id="SHK92054.1"/>
    </source>
</evidence>
<dbReference type="EMBL" id="FQZU01000038">
    <property type="protein sequence ID" value="SHK92054.1"/>
    <property type="molecule type" value="Genomic_DNA"/>
</dbReference>
<keyword evidence="8" id="KW-1185">Reference proteome</keyword>
<reference evidence="8" key="1">
    <citation type="submission" date="2016-11" db="EMBL/GenBank/DDBJ databases">
        <authorList>
            <person name="Varghese N."/>
            <person name="Submissions S."/>
        </authorList>
    </citation>
    <scope>NUCLEOTIDE SEQUENCE [LARGE SCALE GENOMIC DNA]</scope>
    <source>
        <strain evidence="8">DSM 16219</strain>
    </source>
</reference>
<evidence type="ECO:0000259" key="6">
    <source>
        <dbReference type="Pfam" id="PF00828"/>
    </source>
</evidence>
<dbReference type="GO" id="GO:0019843">
    <property type="term" value="F:rRNA binding"/>
    <property type="evidence" value="ECO:0007669"/>
    <property type="project" value="UniProtKB-UniRule"/>
</dbReference>
<name>A0A1M6WEI8_9BACT</name>
<dbReference type="Pfam" id="PF00828">
    <property type="entry name" value="Ribosomal_L27A"/>
    <property type="match status" value="1"/>
</dbReference>
<dbReference type="RefSeq" id="WP_073478318.1">
    <property type="nucleotide sequence ID" value="NZ_FQZU01000038.1"/>
</dbReference>
<dbReference type="STRING" id="1121393.SAMN02745216_04305"/>
<feature type="compositionally biased region" description="Gly residues" evidence="5">
    <location>
        <begin position="22"/>
        <end position="31"/>
    </location>
</feature>
<dbReference type="OrthoDB" id="9810293at2"/>
<dbReference type="InterPro" id="IPR005749">
    <property type="entry name" value="Ribosomal_uL15_bac-type"/>
</dbReference>
<dbReference type="SUPFAM" id="SSF52080">
    <property type="entry name" value="Ribosomal proteins L15p and L18e"/>
    <property type="match status" value="1"/>
</dbReference>
<keyword evidence="4" id="KW-0699">rRNA-binding</keyword>
<evidence type="ECO:0000313" key="8">
    <source>
        <dbReference type="Proteomes" id="UP000183994"/>
    </source>
</evidence>
<dbReference type="AlphaFoldDB" id="A0A1M6WEI8"/>
<comment type="similarity">
    <text evidence="1 4">Belongs to the universal ribosomal protein uL15 family.</text>
</comment>
<dbReference type="InterPro" id="IPR021131">
    <property type="entry name" value="Ribosomal_uL15/eL18"/>
</dbReference>
<sequence>MKLNELSPPKGARTAKKRKGRGPGSGLGKTAGKGHKGQKARSGGGVRPGFEGGQMPVHRRLPKRGFCNIFAKKIAAVNVRDLARFEANSVVDAAALREARLISGKVDGVKILGHGEITQALTVKADQWSESAKAKIEKAGGKIEAA</sequence>
<comment type="function">
    <text evidence="4">Binds to the 23S rRNA.</text>
</comment>
<dbReference type="HAMAP" id="MF_01341">
    <property type="entry name" value="Ribosomal_uL15"/>
    <property type="match status" value="1"/>
</dbReference>
<dbReference type="GO" id="GO:0022625">
    <property type="term" value="C:cytosolic large ribosomal subunit"/>
    <property type="evidence" value="ECO:0007669"/>
    <property type="project" value="TreeGrafter"/>
</dbReference>
<dbReference type="Proteomes" id="UP000183994">
    <property type="component" value="Unassembled WGS sequence"/>
</dbReference>
<accession>A0A1M6WEI8</accession>
<keyword evidence="2 4" id="KW-0689">Ribosomal protein</keyword>